<organism evidence="1 2">
    <name type="scientific">Aquarana catesbeiana</name>
    <name type="common">American bullfrog</name>
    <name type="synonym">Rana catesbeiana</name>
    <dbReference type="NCBI Taxonomy" id="8400"/>
    <lineage>
        <taxon>Eukaryota</taxon>
        <taxon>Metazoa</taxon>
        <taxon>Chordata</taxon>
        <taxon>Craniata</taxon>
        <taxon>Vertebrata</taxon>
        <taxon>Euteleostomi</taxon>
        <taxon>Amphibia</taxon>
        <taxon>Batrachia</taxon>
        <taxon>Anura</taxon>
        <taxon>Neobatrachia</taxon>
        <taxon>Ranoidea</taxon>
        <taxon>Ranidae</taxon>
        <taxon>Aquarana</taxon>
    </lineage>
</organism>
<gene>
    <name evidence="1" type="ORF">AB205_0150580</name>
</gene>
<proteinExistence type="predicted"/>
<dbReference type="EMBL" id="KV928785">
    <property type="protein sequence ID" value="PIO33342.1"/>
    <property type="molecule type" value="Genomic_DNA"/>
</dbReference>
<accession>A0A2G9RZP9</accession>
<name>A0A2G9RZP9_AQUCT</name>
<protein>
    <submittedName>
        <fullName evidence="1">Uncharacterized protein</fullName>
    </submittedName>
</protein>
<dbReference type="Proteomes" id="UP000228934">
    <property type="component" value="Unassembled WGS sequence"/>
</dbReference>
<keyword evidence="2" id="KW-1185">Reference proteome</keyword>
<dbReference type="AlphaFoldDB" id="A0A2G9RZP9"/>
<sequence length="80" mass="9188">MEQEIIQQHSACTAELWNISSLLCTMKQTSEGKKPYAQRLVSIVLLWLHLRLVFFKLLVSMTSGQCILAKNIHFFFSSSI</sequence>
<evidence type="ECO:0000313" key="2">
    <source>
        <dbReference type="Proteomes" id="UP000228934"/>
    </source>
</evidence>
<evidence type="ECO:0000313" key="1">
    <source>
        <dbReference type="EMBL" id="PIO33342.1"/>
    </source>
</evidence>
<reference evidence="2" key="1">
    <citation type="journal article" date="2017" name="Nat. Commun.">
        <title>The North American bullfrog draft genome provides insight into hormonal regulation of long noncoding RNA.</title>
        <authorList>
            <person name="Hammond S.A."/>
            <person name="Warren R.L."/>
            <person name="Vandervalk B.P."/>
            <person name="Kucuk E."/>
            <person name="Khan H."/>
            <person name="Gibb E.A."/>
            <person name="Pandoh P."/>
            <person name="Kirk H."/>
            <person name="Zhao Y."/>
            <person name="Jones M."/>
            <person name="Mungall A.J."/>
            <person name="Coope R."/>
            <person name="Pleasance S."/>
            <person name="Moore R.A."/>
            <person name="Holt R.A."/>
            <person name="Round J.M."/>
            <person name="Ohora S."/>
            <person name="Walle B.V."/>
            <person name="Veldhoen N."/>
            <person name="Helbing C.C."/>
            <person name="Birol I."/>
        </authorList>
    </citation>
    <scope>NUCLEOTIDE SEQUENCE [LARGE SCALE GENOMIC DNA]</scope>
</reference>